<reference evidence="1 2" key="1">
    <citation type="journal article" date="2024" name="G3 (Bethesda)">
        <title>Genome assembly of Hibiscus sabdariffa L. provides insights into metabolisms of medicinal natural products.</title>
        <authorList>
            <person name="Kim T."/>
        </authorList>
    </citation>
    <scope>NUCLEOTIDE SEQUENCE [LARGE SCALE GENOMIC DNA]</scope>
    <source>
        <strain evidence="1">TK-2024</strain>
        <tissue evidence="1">Old leaves</tissue>
    </source>
</reference>
<dbReference type="PANTHER" id="PTHR33033:SF118">
    <property type="entry name" value="OS02G0175302 PROTEIN"/>
    <property type="match status" value="1"/>
</dbReference>
<evidence type="ECO:0000313" key="2">
    <source>
        <dbReference type="Proteomes" id="UP001472677"/>
    </source>
</evidence>
<evidence type="ECO:0008006" key="3">
    <source>
        <dbReference type="Google" id="ProtNLM"/>
    </source>
</evidence>
<accession>A0ABR2CUV9</accession>
<name>A0ABR2CUV9_9ROSI</name>
<gene>
    <name evidence="1" type="ORF">V6N12_047928</name>
</gene>
<dbReference type="Proteomes" id="UP001472677">
    <property type="component" value="Unassembled WGS sequence"/>
</dbReference>
<organism evidence="1 2">
    <name type="scientific">Hibiscus sabdariffa</name>
    <name type="common">roselle</name>
    <dbReference type="NCBI Taxonomy" id="183260"/>
    <lineage>
        <taxon>Eukaryota</taxon>
        <taxon>Viridiplantae</taxon>
        <taxon>Streptophyta</taxon>
        <taxon>Embryophyta</taxon>
        <taxon>Tracheophyta</taxon>
        <taxon>Spermatophyta</taxon>
        <taxon>Magnoliopsida</taxon>
        <taxon>eudicotyledons</taxon>
        <taxon>Gunneridae</taxon>
        <taxon>Pentapetalae</taxon>
        <taxon>rosids</taxon>
        <taxon>malvids</taxon>
        <taxon>Malvales</taxon>
        <taxon>Malvaceae</taxon>
        <taxon>Malvoideae</taxon>
        <taxon>Hibiscus</taxon>
    </lineage>
</organism>
<proteinExistence type="predicted"/>
<keyword evidence="2" id="KW-1185">Reference proteome</keyword>
<comment type="caution">
    <text evidence="1">The sequence shown here is derived from an EMBL/GenBank/DDBJ whole genome shotgun (WGS) entry which is preliminary data.</text>
</comment>
<sequence>MELTPIVLAVWKPPPMGWLKFNVDGAARGDGLLGGIEGILKNEFGVSLLSFYTRVGAGPPVLPETWIFKIAEVAQLNMFLFLHVDRVINMEANSLAKLGLSSLEVFSCSVSDI</sequence>
<protein>
    <recommendedName>
        <fullName evidence="3">RNase H type-1 domain-containing protein</fullName>
    </recommendedName>
</protein>
<dbReference type="PANTHER" id="PTHR33033">
    <property type="entry name" value="POLYNUCLEOTIDYL TRANSFERASE, RIBONUCLEASE H-LIKE SUPERFAMILY PROTEIN-RELATED"/>
    <property type="match status" value="1"/>
</dbReference>
<evidence type="ECO:0000313" key="1">
    <source>
        <dbReference type="EMBL" id="KAK8523408.1"/>
    </source>
</evidence>
<dbReference type="EMBL" id="JBBPBM010000043">
    <property type="protein sequence ID" value="KAK8523408.1"/>
    <property type="molecule type" value="Genomic_DNA"/>
</dbReference>